<dbReference type="AlphaFoldDB" id="A0A447RY69"/>
<dbReference type="Proteomes" id="UP000282433">
    <property type="component" value="Chromosome"/>
</dbReference>
<evidence type="ECO:0000313" key="2">
    <source>
        <dbReference type="Proteomes" id="UP000282433"/>
    </source>
</evidence>
<proteinExistence type="predicted"/>
<organism evidence="1 2">
    <name type="scientific">Klebsiella pneumoniae</name>
    <dbReference type="NCBI Taxonomy" id="573"/>
    <lineage>
        <taxon>Bacteria</taxon>
        <taxon>Pseudomonadati</taxon>
        <taxon>Pseudomonadota</taxon>
        <taxon>Gammaproteobacteria</taxon>
        <taxon>Enterobacterales</taxon>
        <taxon>Enterobacteriaceae</taxon>
        <taxon>Klebsiella/Raoultella group</taxon>
        <taxon>Klebsiella</taxon>
        <taxon>Klebsiella pneumoniae complex</taxon>
    </lineage>
</organism>
<accession>A0A447RY69</accession>
<gene>
    <name evidence="1" type="ORF">NCTC13635_04733</name>
</gene>
<evidence type="ECO:0000313" key="1">
    <source>
        <dbReference type="EMBL" id="VEB04811.1"/>
    </source>
</evidence>
<protein>
    <submittedName>
        <fullName evidence="1">Integrase</fullName>
    </submittedName>
</protein>
<reference evidence="1 2" key="1">
    <citation type="submission" date="2018-12" db="EMBL/GenBank/DDBJ databases">
        <authorList>
            <consortium name="Pathogen Informatics"/>
        </authorList>
    </citation>
    <scope>NUCLEOTIDE SEQUENCE [LARGE SCALE GENOMIC DNA]</scope>
    <source>
        <strain evidence="1 2">NCTC13635</strain>
    </source>
</reference>
<sequence length="30" mass="3556">MMQWWADYLDANRFRHVVPYGFKKSPGGTP</sequence>
<dbReference type="EMBL" id="LR134162">
    <property type="protein sequence ID" value="VEB04811.1"/>
    <property type="molecule type" value="Genomic_DNA"/>
</dbReference>
<name>A0A447RY69_KLEPN</name>